<feature type="compositionally biased region" description="Low complexity" evidence="1">
    <location>
        <begin position="89"/>
        <end position="112"/>
    </location>
</feature>
<proteinExistence type="predicted"/>
<protein>
    <submittedName>
        <fullName evidence="2">Unplaced genomic scaffold K443scaffold_96, whole genome shotgun sequence</fullName>
    </submittedName>
</protein>
<feature type="region of interest" description="Disordered" evidence="1">
    <location>
        <begin position="190"/>
        <end position="241"/>
    </location>
</feature>
<gene>
    <name evidence="2" type="ORF">K443DRAFT_616363</name>
</gene>
<dbReference type="EMBL" id="KN838631">
    <property type="protein sequence ID" value="KIK00204.1"/>
    <property type="molecule type" value="Genomic_DNA"/>
</dbReference>
<feature type="compositionally biased region" description="Polar residues" evidence="1">
    <location>
        <begin position="77"/>
        <end position="88"/>
    </location>
</feature>
<evidence type="ECO:0000313" key="3">
    <source>
        <dbReference type="Proteomes" id="UP000054477"/>
    </source>
</evidence>
<evidence type="ECO:0000256" key="1">
    <source>
        <dbReference type="SAM" id="MobiDB-lite"/>
    </source>
</evidence>
<dbReference type="OrthoDB" id="3253553at2759"/>
<reference evidence="2 3" key="1">
    <citation type="submission" date="2014-04" db="EMBL/GenBank/DDBJ databases">
        <authorList>
            <consortium name="DOE Joint Genome Institute"/>
            <person name="Kuo A."/>
            <person name="Kohler A."/>
            <person name="Nagy L.G."/>
            <person name="Floudas D."/>
            <person name="Copeland A."/>
            <person name="Barry K.W."/>
            <person name="Cichocki N."/>
            <person name="Veneault-Fourrey C."/>
            <person name="LaButti K."/>
            <person name="Lindquist E.A."/>
            <person name="Lipzen A."/>
            <person name="Lundell T."/>
            <person name="Morin E."/>
            <person name="Murat C."/>
            <person name="Sun H."/>
            <person name="Tunlid A."/>
            <person name="Henrissat B."/>
            <person name="Grigoriev I.V."/>
            <person name="Hibbett D.S."/>
            <person name="Martin F."/>
            <person name="Nordberg H.P."/>
            <person name="Cantor M.N."/>
            <person name="Hua S.X."/>
        </authorList>
    </citation>
    <scope>NUCLEOTIDE SEQUENCE [LARGE SCALE GENOMIC DNA]</scope>
    <source>
        <strain evidence="2 3">LaAM-08-1</strain>
    </source>
</reference>
<evidence type="ECO:0000313" key="2">
    <source>
        <dbReference type="EMBL" id="KIK00204.1"/>
    </source>
</evidence>
<organism evidence="2 3">
    <name type="scientific">Laccaria amethystina LaAM-08-1</name>
    <dbReference type="NCBI Taxonomy" id="1095629"/>
    <lineage>
        <taxon>Eukaryota</taxon>
        <taxon>Fungi</taxon>
        <taxon>Dikarya</taxon>
        <taxon>Basidiomycota</taxon>
        <taxon>Agaricomycotina</taxon>
        <taxon>Agaricomycetes</taxon>
        <taxon>Agaricomycetidae</taxon>
        <taxon>Agaricales</taxon>
        <taxon>Agaricineae</taxon>
        <taxon>Hydnangiaceae</taxon>
        <taxon>Laccaria</taxon>
    </lineage>
</organism>
<accession>A0A0C9XF12</accession>
<sequence length="268" mass="29144">MPSSLSSSTLLFIQITVPFSHTVHNVQTHLKVESSVYALDLADYALTLRARQTEDLYPLFNRPPYPSPSSFPSPLSTHHTTLWTSASRPPSLVSRPTLTSTTTHSTGTRNPRSIQRPTSLPPTLHASTVNIADQQPEIDIPGFPAWSGSWYRPPPTTPHTTTLTIQTSPHPSLHAIFTTPLVANRCSTQLRSLTSSPTPPPRTTPPANSYHGTPTHPNTTPHHSTPSSKKSATACSNANSAQTQCDQVISWTKVVNHSSGPLMRKETS</sequence>
<feature type="compositionally biased region" description="Low complexity" evidence="1">
    <location>
        <begin position="211"/>
        <end position="234"/>
    </location>
</feature>
<feature type="region of interest" description="Disordered" evidence="1">
    <location>
        <begin position="68"/>
        <end position="123"/>
    </location>
</feature>
<name>A0A0C9XF12_9AGAR</name>
<dbReference type="Proteomes" id="UP000054477">
    <property type="component" value="Unassembled WGS sequence"/>
</dbReference>
<keyword evidence="3" id="KW-1185">Reference proteome</keyword>
<dbReference type="HOGENOM" id="CLU_1038535_0_0_1"/>
<reference evidence="3" key="2">
    <citation type="submission" date="2015-01" db="EMBL/GenBank/DDBJ databases">
        <title>Evolutionary Origins and Diversification of the Mycorrhizal Mutualists.</title>
        <authorList>
            <consortium name="DOE Joint Genome Institute"/>
            <consortium name="Mycorrhizal Genomics Consortium"/>
            <person name="Kohler A."/>
            <person name="Kuo A."/>
            <person name="Nagy L.G."/>
            <person name="Floudas D."/>
            <person name="Copeland A."/>
            <person name="Barry K.W."/>
            <person name="Cichocki N."/>
            <person name="Veneault-Fourrey C."/>
            <person name="LaButti K."/>
            <person name="Lindquist E.A."/>
            <person name="Lipzen A."/>
            <person name="Lundell T."/>
            <person name="Morin E."/>
            <person name="Murat C."/>
            <person name="Riley R."/>
            <person name="Ohm R."/>
            <person name="Sun H."/>
            <person name="Tunlid A."/>
            <person name="Henrissat B."/>
            <person name="Grigoriev I.V."/>
            <person name="Hibbett D.S."/>
            <person name="Martin F."/>
        </authorList>
    </citation>
    <scope>NUCLEOTIDE SEQUENCE [LARGE SCALE GENOMIC DNA]</scope>
    <source>
        <strain evidence="3">LaAM-08-1</strain>
    </source>
</reference>
<dbReference type="AlphaFoldDB" id="A0A0C9XF12"/>